<name>A0A1G7W800_9SPHI</name>
<dbReference type="AlphaFoldDB" id="A0A1G7W800"/>
<dbReference type="STRING" id="405671.SAMN05421827_109141"/>
<keyword evidence="2" id="KW-1185">Reference proteome</keyword>
<evidence type="ECO:0000313" key="1">
    <source>
        <dbReference type="EMBL" id="SDG68114.1"/>
    </source>
</evidence>
<gene>
    <name evidence="1" type="ORF">SAMN05421827_109141</name>
</gene>
<dbReference type="InterPro" id="IPR046558">
    <property type="entry name" value="DUF6712"/>
</dbReference>
<sequence length="327" mass="37004">MKLVSKIKEIQDQVPVSMTQNIELLKPYLSTAERQFIRFMIGKEQFDAFASAYEAAGKDTSAITDPQIREAIELCQKIEANLAYLIGLPVLSVTIGASGIQILSNDNTKNAFQWQVDKVEKSLLELGFDAIEELLEFLEYNADIFPEYINSKEFSKVERCLIETAADFDDQYNIRRSRYAFQVMVPIMYRIENQILIPLFGKAFMEILRMDNLDGKTLELVESYLKPGIALLTIAKASVERIITIDNGMASVNLSSNYETIKDNSAIYNTAIQAAAEQLTKDGNEFIQDGLQFLLANIDSIDGYEPQPLKRGRFKRTNDPEKGIYTL</sequence>
<dbReference type="RefSeq" id="WP_090500576.1">
    <property type="nucleotide sequence ID" value="NZ_FNCH01000009.1"/>
</dbReference>
<evidence type="ECO:0000313" key="2">
    <source>
        <dbReference type="Proteomes" id="UP000199643"/>
    </source>
</evidence>
<reference evidence="2" key="1">
    <citation type="submission" date="2016-10" db="EMBL/GenBank/DDBJ databases">
        <authorList>
            <person name="Varghese N."/>
            <person name="Submissions S."/>
        </authorList>
    </citation>
    <scope>NUCLEOTIDE SEQUENCE [LARGE SCALE GENOMIC DNA]</scope>
    <source>
        <strain evidence="2">DSM 17933</strain>
    </source>
</reference>
<dbReference type="Proteomes" id="UP000199643">
    <property type="component" value="Unassembled WGS sequence"/>
</dbReference>
<dbReference type="EMBL" id="FNCH01000009">
    <property type="protein sequence ID" value="SDG68114.1"/>
    <property type="molecule type" value="Genomic_DNA"/>
</dbReference>
<dbReference type="OrthoDB" id="1166630at2"/>
<accession>A0A1G7W800</accession>
<proteinExistence type="predicted"/>
<protein>
    <submittedName>
        <fullName evidence="1">Uncharacterized protein</fullName>
    </submittedName>
</protein>
<dbReference type="Pfam" id="PF20459">
    <property type="entry name" value="DUF6712"/>
    <property type="match status" value="2"/>
</dbReference>
<organism evidence="1 2">
    <name type="scientific">Pedobacter terrae</name>
    <dbReference type="NCBI Taxonomy" id="405671"/>
    <lineage>
        <taxon>Bacteria</taxon>
        <taxon>Pseudomonadati</taxon>
        <taxon>Bacteroidota</taxon>
        <taxon>Sphingobacteriia</taxon>
        <taxon>Sphingobacteriales</taxon>
        <taxon>Sphingobacteriaceae</taxon>
        <taxon>Pedobacter</taxon>
    </lineage>
</organism>